<dbReference type="EMBL" id="DXGC01000097">
    <property type="protein sequence ID" value="HIW92310.1"/>
    <property type="molecule type" value="Genomic_DNA"/>
</dbReference>
<reference evidence="2" key="2">
    <citation type="submission" date="2021-04" db="EMBL/GenBank/DDBJ databases">
        <authorList>
            <person name="Gilroy R."/>
        </authorList>
    </citation>
    <scope>NUCLEOTIDE SEQUENCE</scope>
    <source>
        <strain evidence="2">CHK32-1732</strain>
    </source>
</reference>
<gene>
    <name evidence="2" type="ORF">H9870_11695</name>
</gene>
<reference evidence="2" key="1">
    <citation type="journal article" date="2021" name="PeerJ">
        <title>Extensive microbial diversity within the chicken gut microbiome revealed by metagenomics and culture.</title>
        <authorList>
            <person name="Gilroy R."/>
            <person name="Ravi A."/>
            <person name="Getino M."/>
            <person name="Pursley I."/>
            <person name="Horton D.L."/>
            <person name="Alikhan N.F."/>
            <person name="Baker D."/>
            <person name="Gharbi K."/>
            <person name="Hall N."/>
            <person name="Watson M."/>
            <person name="Adriaenssens E.M."/>
            <person name="Foster-Nyarko E."/>
            <person name="Jarju S."/>
            <person name="Secka A."/>
            <person name="Antonio M."/>
            <person name="Oren A."/>
            <person name="Chaudhuri R.R."/>
            <person name="La Ragione R."/>
            <person name="Hildebrand F."/>
            <person name="Pallen M.J."/>
        </authorList>
    </citation>
    <scope>NUCLEOTIDE SEQUENCE</scope>
    <source>
        <strain evidence="2">CHK32-1732</strain>
    </source>
</reference>
<feature type="region of interest" description="Disordered" evidence="1">
    <location>
        <begin position="206"/>
        <end position="227"/>
    </location>
</feature>
<dbReference type="PROSITE" id="PS51257">
    <property type="entry name" value="PROKAR_LIPOPROTEIN"/>
    <property type="match status" value="1"/>
</dbReference>
<dbReference type="AlphaFoldDB" id="A0A9D1UMX9"/>
<comment type="caution">
    <text evidence="2">The sequence shown here is derived from an EMBL/GenBank/DDBJ whole genome shotgun (WGS) entry which is preliminary data.</text>
</comment>
<name>A0A9D1UMX9_9CORY</name>
<proteinExistence type="predicted"/>
<protein>
    <submittedName>
        <fullName evidence="2">Uncharacterized protein</fullName>
    </submittedName>
</protein>
<accession>A0A9D1UMX9</accession>
<organism evidence="2 3">
    <name type="scientific">Candidatus Corynebacterium avicola</name>
    <dbReference type="NCBI Taxonomy" id="2838527"/>
    <lineage>
        <taxon>Bacteria</taxon>
        <taxon>Bacillati</taxon>
        <taxon>Actinomycetota</taxon>
        <taxon>Actinomycetes</taxon>
        <taxon>Mycobacteriales</taxon>
        <taxon>Corynebacteriaceae</taxon>
        <taxon>Corynebacterium</taxon>
    </lineage>
</organism>
<evidence type="ECO:0000313" key="2">
    <source>
        <dbReference type="EMBL" id="HIW92310.1"/>
    </source>
</evidence>
<evidence type="ECO:0000313" key="3">
    <source>
        <dbReference type="Proteomes" id="UP000824190"/>
    </source>
</evidence>
<sequence length="227" mass="24315">MRSPEKIAPNRRVRRKREWAETRRPAWVMWLSVACLVALAVGVLALSNSERMSKPQAINGDSLGPENDESVVDYVNRARETLDGADGTDASDPRWALVTPMQPAGTGALTGILSDQADLRVSTLLSGNTQWSLPEPASGHRREDVFAEARELMAANAGTGVDDPALDVLGVLVHGTPEQLRSLNDRPDVLTVEALPPDAVYGRIGLRPVSADPADPDAPAGDEEPAE</sequence>
<dbReference type="Proteomes" id="UP000824190">
    <property type="component" value="Unassembled WGS sequence"/>
</dbReference>
<evidence type="ECO:0000256" key="1">
    <source>
        <dbReference type="SAM" id="MobiDB-lite"/>
    </source>
</evidence>